<proteinExistence type="predicted"/>
<accession>A0AA95G385</accession>
<dbReference type="RefSeq" id="WP_280558074.1">
    <property type="nucleotide sequence ID" value="NZ_CP123488.1"/>
</dbReference>
<reference evidence="1" key="1">
    <citation type="submission" date="2023-04" db="EMBL/GenBank/DDBJ databases">
        <title>APH(3)-Id, a novel chromosomal aminoglycoside phosphotransferase, identified from an environmental isolate of Kluyvera intermedia DW18.</title>
        <authorList>
            <person name="Sha Y."/>
        </authorList>
    </citation>
    <scope>NUCLEOTIDE SEQUENCE</scope>
    <source>
        <strain evidence="1">DW18</strain>
    </source>
</reference>
<name>A0AA95G385_KLUIN</name>
<dbReference type="AlphaFoldDB" id="A0AA95G385"/>
<dbReference type="EMBL" id="CP123488">
    <property type="protein sequence ID" value="WGL57446.1"/>
    <property type="molecule type" value="Genomic_DNA"/>
</dbReference>
<protein>
    <submittedName>
        <fullName evidence="1">Uncharacterized protein</fullName>
    </submittedName>
</protein>
<sequence>MEKYAYELCIMNNAIMNIIFSAGNENQCNTVFNSLHTEIVDHYFPESVKTDCLQAIEVWRAARGISDETEKMHLQQSAILSLLAALGRVHALMAIEEYIMQKNTEVFGLR</sequence>
<evidence type="ECO:0000313" key="2">
    <source>
        <dbReference type="Proteomes" id="UP001177527"/>
    </source>
</evidence>
<evidence type="ECO:0000313" key="1">
    <source>
        <dbReference type="EMBL" id="WGL57446.1"/>
    </source>
</evidence>
<dbReference type="Proteomes" id="UP001177527">
    <property type="component" value="Chromosome"/>
</dbReference>
<organism evidence="1 2">
    <name type="scientific">Kluyvera intermedia</name>
    <name type="common">Enterobacter intermedius</name>
    <dbReference type="NCBI Taxonomy" id="61648"/>
    <lineage>
        <taxon>Bacteria</taxon>
        <taxon>Pseudomonadati</taxon>
        <taxon>Pseudomonadota</taxon>
        <taxon>Gammaproteobacteria</taxon>
        <taxon>Enterobacterales</taxon>
        <taxon>Enterobacteriaceae</taxon>
        <taxon>Kluyvera</taxon>
    </lineage>
</organism>
<gene>
    <name evidence="1" type="ORF">QBD33_06630</name>
</gene>